<dbReference type="SUPFAM" id="SSF51735">
    <property type="entry name" value="NAD(P)-binding Rossmann-fold domains"/>
    <property type="match status" value="1"/>
</dbReference>
<dbReference type="InterPro" id="IPR036291">
    <property type="entry name" value="NAD(P)-bd_dom_sf"/>
</dbReference>
<dbReference type="SMART" id="SM00829">
    <property type="entry name" value="PKS_ER"/>
    <property type="match status" value="1"/>
</dbReference>
<evidence type="ECO:0000313" key="4">
    <source>
        <dbReference type="EMBL" id="GLV57068.1"/>
    </source>
</evidence>
<name>A0ABQ6FVQ0_9CHLR</name>
<sequence>MKAVQVSRFGGPEVLQIQEVADPSPAPNEVLIEVKATTVNRLDLFQRDGSRPVKLPFTPGLEAAGVVLQESNGFRAGERVLTTRASQARGGGGYASRLAVPATDLARIPEGVSFEQAVAAGLASSTAWGSLFDLGHLQSGERVLIWAGSSGVGSIAIQLAKHAGATVVTTASSEERANALRQMGADEVINHRQQNVGKVLQETGGVQLVIELVSATLQESIEAAAADGRIILIGNLGGKEATVDTQAWRLKRVSVIGGGQLHTSIANEEKVLQLIAEKAIHPLIARVLPVEQAAEAHRMLESGKPQGKIVLTFA</sequence>
<dbReference type="EMBL" id="BSRI01000002">
    <property type="protein sequence ID" value="GLV57068.1"/>
    <property type="molecule type" value="Genomic_DNA"/>
</dbReference>
<dbReference type="Pfam" id="PF08240">
    <property type="entry name" value="ADH_N"/>
    <property type="match status" value="1"/>
</dbReference>
<dbReference type="Gene3D" id="3.40.50.720">
    <property type="entry name" value="NAD(P)-binding Rossmann-like Domain"/>
    <property type="match status" value="1"/>
</dbReference>
<dbReference type="InterPro" id="IPR020843">
    <property type="entry name" value="ER"/>
</dbReference>
<accession>A0ABQ6FVQ0</accession>
<evidence type="ECO:0000313" key="5">
    <source>
        <dbReference type="Proteomes" id="UP001344906"/>
    </source>
</evidence>
<proteinExistence type="predicted"/>
<evidence type="ECO:0000259" key="3">
    <source>
        <dbReference type="SMART" id="SM00829"/>
    </source>
</evidence>
<evidence type="ECO:0000256" key="2">
    <source>
        <dbReference type="ARBA" id="ARBA00023002"/>
    </source>
</evidence>
<reference evidence="4 5" key="1">
    <citation type="submission" date="2023-02" db="EMBL/GenBank/DDBJ databases">
        <title>Dictyobacter halimunensis sp. nov., a new member of the class Ktedonobacteria from forest soil in a geothermal area.</title>
        <authorList>
            <person name="Rachmania M.K."/>
            <person name="Ningsih F."/>
            <person name="Sakai Y."/>
            <person name="Yabe S."/>
            <person name="Yokota A."/>
            <person name="Sjamsuridzal W."/>
        </authorList>
    </citation>
    <scope>NUCLEOTIDE SEQUENCE [LARGE SCALE GENOMIC DNA]</scope>
    <source>
        <strain evidence="4 5">S3.2.2.5</strain>
    </source>
</reference>
<dbReference type="Proteomes" id="UP001344906">
    <property type="component" value="Unassembled WGS sequence"/>
</dbReference>
<keyword evidence="1" id="KW-0521">NADP</keyword>
<feature type="domain" description="Enoyl reductase (ER)" evidence="3">
    <location>
        <begin position="10"/>
        <end position="311"/>
    </location>
</feature>
<dbReference type="InterPro" id="IPR013154">
    <property type="entry name" value="ADH-like_N"/>
</dbReference>
<keyword evidence="2" id="KW-0560">Oxidoreductase</keyword>
<dbReference type="InterPro" id="IPR011032">
    <property type="entry name" value="GroES-like_sf"/>
</dbReference>
<dbReference type="Gene3D" id="3.90.180.10">
    <property type="entry name" value="Medium-chain alcohol dehydrogenases, catalytic domain"/>
    <property type="match status" value="1"/>
</dbReference>
<comment type="caution">
    <text evidence="4">The sequence shown here is derived from an EMBL/GenBank/DDBJ whole genome shotgun (WGS) entry which is preliminary data.</text>
</comment>
<organism evidence="4 5">
    <name type="scientific">Dictyobacter halimunensis</name>
    <dbReference type="NCBI Taxonomy" id="3026934"/>
    <lineage>
        <taxon>Bacteria</taxon>
        <taxon>Bacillati</taxon>
        <taxon>Chloroflexota</taxon>
        <taxon>Ktedonobacteria</taxon>
        <taxon>Ktedonobacterales</taxon>
        <taxon>Dictyobacteraceae</taxon>
        <taxon>Dictyobacter</taxon>
    </lineage>
</organism>
<dbReference type="PANTHER" id="PTHR48106:SF18">
    <property type="entry name" value="QUINONE OXIDOREDUCTASE PIG3"/>
    <property type="match status" value="1"/>
</dbReference>
<dbReference type="RefSeq" id="WP_338252909.1">
    <property type="nucleotide sequence ID" value="NZ_BSRI01000002.1"/>
</dbReference>
<dbReference type="InterPro" id="IPR013149">
    <property type="entry name" value="ADH-like_C"/>
</dbReference>
<gene>
    <name evidence="4" type="ORF">KDH_39060</name>
</gene>
<dbReference type="Pfam" id="PF00107">
    <property type="entry name" value="ADH_zinc_N"/>
    <property type="match status" value="1"/>
</dbReference>
<dbReference type="PANTHER" id="PTHR48106">
    <property type="entry name" value="QUINONE OXIDOREDUCTASE PIG3-RELATED"/>
    <property type="match status" value="1"/>
</dbReference>
<keyword evidence="5" id="KW-1185">Reference proteome</keyword>
<evidence type="ECO:0000256" key="1">
    <source>
        <dbReference type="ARBA" id="ARBA00022857"/>
    </source>
</evidence>
<protein>
    <submittedName>
        <fullName evidence="4">NAD(P)H quinone oxidoreductase</fullName>
    </submittedName>
</protein>
<dbReference type="SUPFAM" id="SSF50129">
    <property type="entry name" value="GroES-like"/>
    <property type="match status" value="1"/>
</dbReference>